<organism evidence="8 9">
    <name type="scientific">Parenemella sanctibonifatiensis</name>
    <dbReference type="NCBI Taxonomy" id="2016505"/>
    <lineage>
        <taxon>Bacteria</taxon>
        <taxon>Bacillati</taxon>
        <taxon>Actinomycetota</taxon>
        <taxon>Actinomycetes</taxon>
        <taxon>Propionibacteriales</taxon>
        <taxon>Propionibacteriaceae</taxon>
        <taxon>Parenemella</taxon>
    </lineage>
</organism>
<keyword evidence="2 6" id="KW-0489">Methyltransferase</keyword>
<dbReference type="PANTHER" id="PTHR22807">
    <property type="entry name" value="NOP2 YEAST -RELATED NOL1/NOP2/FMU SUN DOMAIN-CONTAINING"/>
    <property type="match status" value="1"/>
</dbReference>
<keyword evidence="3 6" id="KW-0808">Transferase</keyword>
<dbReference type="Pfam" id="PF01189">
    <property type="entry name" value="Methyltr_RsmB-F"/>
    <property type="match status" value="1"/>
</dbReference>
<comment type="similarity">
    <text evidence="1 6">Belongs to the class I-like SAM-binding methyltransferase superfamily. RsmB/NOP family.</text>
</comment>
<accession>A0A255ENK7</accession>
<dbReference type="InterPro" id="IPR006027">
    <property type="entry name" value="NusB_RsmB_TIM44"/>
</dbReference>
<dbReference type="GO" id="GO:0006355">
    <property type="term" value="P:regulation of DNA-templated transcription"/>
    <property type="evidence" value="ECO:0007669"/>
    <property type="project" value="InterPro"/>
</dbReference>
<dbReference type="CDD" id="cd02440">
    <property type="entry name" value="AdoMet_MTases"/>
    <property type="match status" value="1"/>
</dbReference>
<evidence type="ECO:0000256" key="4">
    <source>
        <dbReference type="ARBA" id="ARBA00022691"/>
    </source>
</evidence>
<evidence type="ECO:0000259" key="7">
    <source>
        <dbReference type="PROSITE" id="PS51686"/>
    </source>
</evidence>
<dbReference type="InterPro" id="IPR018314">
    <property type="entry name" value="RsmB/NOL1/NOP2-like_CS"/>
</dbReference>
<dbReference type="GO" id="GO:0001510">
    <property type="term" value="P:RNA methylation"/>
    <property type="evidence" value="ECO:0007669"/>
    <property type="project" value="InterPro"/>
</dbReference>
<proteinExistence type="inferred from homology"/>
<dbReference type="SUPFAM" id="SSF48013">
    <property type="entry name" value="NusB-like"/>
    <property type="match status" value="1"/>
</dbReference>
<feature type="binding site" evidence="6">
    <location>
        <position position="299"/>
    </location>
    <ligand>
        <name>S-adenosyl-L-methionine</name>
        <dbReference type="ChEBI" id="CHEBI:59789"/>
    </ligand>
</feature>
<dbReference type="InterPro" id="IPR049560">
    <property type="entry name" value="MeTrfase_RsmB-F_NOP2_cat"/>
</dbReference>
<dbReference type="Proteomes" id="UP000216300">
    <property type="component" value="Unassembled WGS sequence"/>
</dbReference>
<sequence>MSRPRRRRKVDAARLAAYTALHRISVEDAYANLVLRDATRGLAARDASWVTEVVSGTSRLRGTYDRIITEAGGRPVEKLQSSVLDVLRMASHQALSMRTPAHAVVSESVDLAAQVVGERVTGLVNAVTRKILAKDLAGWTEQLTGGADPELARSIRHHHPAWIVHAYQDSLPADEVELALAANNIAPATQLVARPGLVTRDELLAEAVEVGLSGDPIDLVSTAITVAGDPGKLPSVITGRAAVQDAGSQLVTLALTRALAAEAGQRGSAPRVLDLCAGPGGKSALLATAVPTARLLAAELHPHRAELVRSSLRTVPHDRWAVICADGTQPAWAPNIFDAVLADVPCTGLGALRRRPESRWRRTDADLTELVALQRSLLDVALDAVRPGGIVGYVTCSPHPAETVELVDEIRATRGDVEVVAPTGMPDDARRGDYVQLWPHRHGTDAMFLALLRRR</sequence>
<name>A0A255ENK7_9ACTN</name>
<keyword evidence="9" id="KW-1185">Reference proteome</keyword>
<comment type="caution">
    <text evidence="8">The sequence shown here is derived from an EMBL/GenBank/DDBJ whole genome shotgun (WGS) entry which is preliminary data.</text>
</comment>
<dbReference type="InterPro" id="IPR001678">
    <property type="entry name" value="MeTrfase_RsmB-F_NOP2_dom"/>
</dbReference>
<dbReference type="OrthoDB" id="9810297at2"/>
<dbReference type="Gene3D" id="3.40.50.150">
    <property type="entry name" value="Vaccinia Virus protein VP39"/>
    <property type="match status" value="1"/>
</dbReference>
<dbReference type="PROSITE" id="PS01153">
    <property type="entry name" value="NOL1_NOP2_SUN"/>
    <property type="match status" value="1"/>
</dbReference>
<evidence type="ECO:0000256" key="6">
    <source>
        <dbReference type="PROSITE-ProRule" id="PRU01023"/>
    </source>
</evidence>
<dbReference type="SUPFAM" id="SSF53335">
    <property type="entry name" value="S-adenosyl-L-methionine-dependent methyltransferases"/>
    <property type="match status" value="1"/>
</dbReference>
<dbReference type="EMBL" id="NMVJ01000006">
    <property type="protein sequence ID" value="OYN91062.1"/>
    <property type="molecule type" value="Genomic_DNA"/>
</dbReference>
<dbReference type="PANTHER" id="PTHR22807:SF53">
    <property type="entry name" value="RIBOSOMAL RNA SMALL SUBUNIT METHYLTRANSFERASE B-RELATED"/>
    <property type="match status" value="1"/>
</dbReference>
<evidence type="ECO:0000256" key="1">
    <source>
        <dbReference type="ARBA" id="ARBA00007494"/>
    </source>
</evidence>
<dbReference type="PRINTS" id="PR02008">
    <property type="entry name" value="RCMTFAMILY"/>
</dbReference>
<feature type="binding site" evidence="6">
    <location>
        <position position="343"/>
    </location>
    <ligand>
        <name>S-adenosyl-L-methionine</name>
        <dbReference type="ChEBI" id="CHEBI:59789"/>
    </ligand>
</feature>
<dbReference type="InterPro" id="IPR035926">
    <property type="entry name" value="NusB-like_sf"/>
</dbReference>
<evidence type="ECO:0000256" key="2">
    <source>
        <dbReference type="ARBA" id="ARBA00022603"/>
    </source>
</evidence>
<keyword evidence="5 6" id="KW-0694">RNA-binding</keyword>
<gene>
    <name evidence="8" type="ORF">CGZ91_06240</name>
</gene>
<dbReference type="Gene3D" id="1.10.940.10">
    <property type="entry name" value="NusB-like"/>
    <property type="match status" value="1"/>
</dbReference>
<dbReference type="GO" id="GO:0008173">
    <property type="term" value="F:RNA methyltransferase activity"/>
    <property type="evidence" value="ECO:0007669"/>
    <property type="project" value="InterPro"/>
</dbReference>
<dbReference type="InterPro" id="IPR029063">
    <property type="entry name" value="SAM-dependent_MTases_sf"/>
</dbReference>
<dbReference type="Pfam" id="PF01029">
    <property type="entry name" value="NusB"/>
    <property type="match status" value="1"/>
</dbReference>
<dbReference type="GO" id="GO:0003723">
    <property type="term" value="F:RNA binding"/>
    <property type="evidence" value="ECO:0007669"/>
    <property type="project" value="UniProtKB-UniRule"/>
</dbReference>
<dbReference type="RefSeq" id="WP_094453480.1">
    <property type="nucleotide sequence ID" value="NZ_NMVJ01000006.1"/>
</dbReference>
<evidence type="ECO:0000313" key="8">
    <source>
        <dbReference type="EMBL" id="OYN91062.1"/>
    </source>
</evidence>
<dbReference type="InterPro" id="IPR023267">
    <property type="entry name" value="RCMT"/>
</dbReference>
<feature type="active site" description="Nucleophile" evidence="6">
    <location>
        <position position="396"/>
    </location>
</feature>
<keyword evidence="4 6" id="KW-0949">S-adenosyl-L-methionine</keyword>
<reference evidence="8 9" key="1">
    <citation type="submission" date="2017-07" db="EMBL/GenBank/DDBJ databases">
        <title>Draft whole genome sequences of clinical Proprionibacteriaceae strains.</title>
        <authorList>
            <person name="Bernier A.-M."/>
            <person name="Bernard K."/>
            <person name="Domingo M.-C."/>
        </authorList>
    </citation>
    <scope>NUCLEOTIDE SEQUENCE [LARGE SCALE GENOMIC DNA]</scope>
    <source>
        <strain evidence="8 9">NML 150081</strain>
    </source>
</reference>
<dbReference type="PROSITE" id="PS51686">
    <property type="entry name" value="SAM_MT_RSMB_NOP"/>
    <property type="match status" value="1"/>
</dbReference>
<protein>
    <submittedName>
        <fullName evidence="8">rRNA cytosine-C5-methylase</fullName>
    </submittedName>
</protein>
<evidence type="ECO:0000256" key="3">
    <source>
        <dbReference type="ARBA" id="ARBA00022679"/>
    </source>
</evidence>
<feature type="domain" description="SAM-dependent MTase RsmB/NOP-type" evidence="7">
    <location>
        <begin position="164"/>
        <end position="455"/>
    </location>
</feature>
<evidence type="ECO:0000313" key="9">
    <source>
        <dbReference type="Proteomes" id="UP000216300"/>
    </source>
</evidence>
<evidence type="ECO:0000256" key="5">
    <source>
        <dbReference type="ARBA" id="ARBA00022884"/>
    </source>
</evidence>
<feature type="binding site" evidence="6">
    <location>
        <begin position="276"/>
        <end position="282"/>
    </location>
    <ligand>
        <name>S-adenosyl-L-methionine</name>
        <dbReference type="ChEBI" id="CHEBI:59789"/>
    </ligand>
</feature>
<feature type="binding site" evidence="6">
    <location>
        <position position="326"/>
    </location>
    <ligand>
        <name>S-adenosyl-L-methionine</name>
        <dbReference type="ChEBI" id="CHEBI:59789"/>
    </ligand>
</feature>
<dbReference type="AlphaFoldDB" id="A0A255ENK7"/>